<dbReference type="SUPFAM" id="SSF54928">
    <property type="entry name" value="RNA-binding domain, RBD"/>
    <property type="match status" value="1"/>
</dbReference>
<dbReference type="RefSeq" id="XP_001022272.2">
    <property type="nucleotide sequence ID" value="XM_001022272.2"/>
</dbReference>
<evidence type="ECO:0000313" key="6">
    <source>
        <dbReference type="EMBL" id="EAS02027.2"/>
    </source>
</evidence>
<feature type="zinc finger region" description="C3H1-type" evidence="2">
    <location>
        <begin position="213"/>
        <end position="241"/>
    </location>
</feature>
<keyword evidence="2" id="KW-0863">Zinc-finger</keyword>
<dbReference type="STRING" id="312017.I7MGT4"/>
<feature type="compositionally biased region" description="Basic residues" evidence="3">
    <location>
        <begin position="73"/>
        <end position="85"/>
    </location>
</feature>
<keyword evidence="2" id="KW-0862">Zinc</keyword>
<dbReference type="InterPro" id="IPR000571">
    <property type="entry name" value="Znf_CCCH"/>
</dbReference>
<evidence type="ECO:0000259" key="4">
    <source>
        <dbReference type="PROSITE" id="PS50102"/>
    </source>
</evidence>
<dbReference type="OrthoDB" id="1923159at2759"/>
<dbReference type="GO" id="GO:0003723">
    <property type="term" value="F:RNA binding"/>
    <property type="evidence" value="ECO:0007669"/>
    <property type="project" value="UniProtKB-UniRule"/>
</dbReference>
<feature type="domain" description="C3H1-type" evidence="5">
    <location>
        <begin position="213"/>
        <end position="241"/>
    </location>
</feature>
<keyword evidence="1" id="KW-0694">RNA-binding</keyword>
<dbReference type="InterPro" id="IPR000504">
    <property type="entry name" value="RRM_dom"/>
</dbReference>
<dbReference type="GeneID" id="7825620"/>
<dbReference type="Proteomes" id="UP000009168">
    <property type="component" value="Unassembled WGS sequence"/>
</dbReference>
<dbReference type="PANTHER" id="PTHR12603">
    <property type="entry name" value="CCR4-NOT TRANSCRIPTION COMPLEX RELATED"/>
    <property type="match status" value="1"/>
</dbReference>
<dbReference type="GO" id="GO:0008270">
    <property type="term" value="F:zinc ion binding"/>
    <property type="evidence" value="ECO:0007669"/>
    <property type="project" value="UniProtKB-KW"/>
</dbReference>
<feature type="region of interest" description="Disordered" evidence="3">
    <location>
        <begin position="73"/>
        <end position="94"/>
    </location>
</feature>
<dbReference type="GO" id="GO:0004842">
    <property type="term" value="F:ubiquitin-protein transferase activity"/>
    <property type="evidence" value="ECO:0007669"/>
    <property type="project" value="InterPro"/>
</dbReference>
<protein>
    <submittedName>
        <fullName evidence="6">RNA recognition motif protein</fullName>
    </submittedName>
</protein>
<dbReference type="GO" id="GO:0016567">
    <property type="term" value="P:protein ubiquitination"/>
    <property type="evidence" value="ECO:0007669"/>
    <property type="project" value="TreeGrafter"/>
</dbReference>
<dbReference type="AlphaFoldDB" id="I7MGT4"/>
<evidence type="ECO:0000256" key="2">
    <source>
        <dbReference type="PROSITE-ProRule" id="PRU00723"/>
    </source>
</evidence>
<dbReference type="PROSITE" id="PS50103">
    <property type="entry name" value="ZF_C3H1"/>
    <property type="match status" value="1"/>
</dbReference>
<feature type="region of interest" description="Disordered" evidence="3">
    <location>
        <begin position="655"/>
        <end position="680"/>
    </location>
</feature>
<name>I7MGT4_TETTS</name>
<evidence type="ECO:0000256" key="1">
    <source>
        <dbReference type="PROSITE-ProRule" id="PRU00176"/>
    </source>
</evidence>
<dbReference type="CDD" id="cd12438">
    <property type="entry name" value="RRM_CNOT4"/>
    <property type="match status" value="1"/>
</dbReference>
<dbReference type="GO" id="GO:0030014">
    <property type="term" value="C:CCR4-NOT complex"/>
    <property type="evidence" value="ECO:0007669"/>
    <property type="project" value="InterPro"/>
</dbReference>
<keyword evidence="7" id="KW-1185">Reference proteome</keyword>
<dbReference type="InterPro" id="IPR034261">
    <property type="entry name" value="CNOT4_RRM"/>
</dbReference>
<dbReference type="eggNOG" id="KOG2068">
    <property type="taxonomic scope" value="Eukaryota"/>
</dbReference>
<dbReference type="InterPro" id="IPR003954">
    <property type="entry name" value="RRM_euk-type"/>
</dbReference>
<proteinExistence type="predicted"/>
<dbReference type="KEGG" id="tet:TTHERM_00502180"/>
<evidence type="ECO:0000256" key="3">
    <source>
        <dbReference type="SAM" id="MobiDB-lite"/>
    </source>
</evidence>
<dbReference type="EMBL" id="GG662548">
    <property type="protein sequence ID" value="EAS02027.2"/>
    <property type="molecule type" value="Genomic_DNA"/>
</dbReference>
<keyword evidence="2" id="KW-0479">Metal-binding</keyword>
<dbReference type="InterPro" id="IPR035979">
    <property type="entry name" value="RBD_domain_sf"/>
</dbReference>
<evidence type="ECO:0000259" key="5">
    <source>
        <dbReference type="PROSITE" id="PS50103"/>
    </source>
</evidence>
<accession>I7MGT4</accession>
<sequence length="806" mass="94021">MSESEDTVICSYLYFYYLLQTVQKGNQQVVQQSQQEQISYNSPLKLNQKQEDDDKLFYANSNSLNNKNLLAKKKMSSTQQHKRPHINSNIADSSDQFDSQNMDNACQNVSNNNQIHNVSHLSRVRVIKKNLVYVIGIAPQLANEQILQSYQYFGQYGNIQKIVVNKNNIYNPKGPNGPSYSAYITYTEEKEASLSILGAENFKIFDRIIRASYGTTKYCSFFLKNLDCPNIPDCLYLHSYEKDDDYFSKDEMVSNKNIFIDQQKIAIKHVKKYIPEILSEYQQNKSFYESQSHIFALPNLSKIIDKLKEYSAITNEQYLACREYQQIPNTFVLSQFLPNVINQHGLNNSYSSFIAQNTVVPQQPKYDYDFKVQQSSYFNPFSQNQESLTTTTSSCFNRQQFYYQKKNNFLSQSAMSINQGIYSNATQNQSHFSYYYPSSPPIKTQYFTAQQSQSEYLNTKYCQYELVNQTPQVTPFEINDQQSKQDSAQQKIIQQKFDNFPHPHHNNFNIYQQNNDNLKFVQPNDDKSNFRLQQDNSNMSKQEFSKLNYSYEKDKIAELTSEDTTQVSMECSQADNNCASQNQEKNFKSEIESYSNNQYSTLTETNKELTDTQSQYSIEDDLNAIQSETLQIQNSKEDYFHKMLNKKKSLNQIQSQVAHLSKKSSHSIKSNYSLGESNEEETNKIQEIQLNQKCECDSLPVKGEGNSISQNKFDSGSKTINQNYELIANFWDEQNYKNKQQQILLKQQNNCLGQESENEKHQLLEQKIIQDQQNQEKNPFYYYESEQNSFQELCSGFNTFVLTKFY</sequence>
<reference evidence="7" key="1">
    <citation type="journal article" date="2006" name="PLoS Biol.">
        <title>Macronuclear genome sequence of the ciliate Tetrahymena thermophila, a model eukaryote.</title>
        <authorList>
            <person name="Eisen J.A."/>
            <person name="Coyne R.S."/>
            <person name="Wu M."/>
            <person name="Wu D."/>
            <person name="Thiagarajan M."/>
            <person name="Wortman J.R."/>
            <person name="Badger J.H."/>
            <person name="Ren Q."/>
            <person name="Amedeo P."/>
            <person name="Jones K.M."/>
            <person name="Tallon L.J."/>
            <person name="Delcher A.L."/>
            <person name="Salzberg S.L."/>
            <person name="Silva J.C."/>
            <person name="Haas B.J."/>
            <person name="Majoros W.H."/>
            <person name="Farzad M."/>
            <person name="Carlton J.M."/>
            <person name="Smith R.K. Jr."/>
            <person name="Garg J."/>
            <person name="Pearlman R.E."/>
            <person name="Karrer K.M."/>
            <person name="Sun L."/>
            <person name="Manning G."/>
            <person name="Elde N.C."/>
            <person name="Turkewitz A.P."/>
            <person name="Asai D.J."/>
            <person name="Wilkes D.E."/>
            <person name="Wang Y."/>
            <person name="Cai H."/>
            <person name="Collins K."/>
            <person name="Stewart B.A."/>
            <person name="Lee S.R."/>
            <person name="Wilamowska K."/>
            <person name="Weinberg Z."/>
            <person name="Ruzzo W.L."/>
            <person name="Wloga D."/>
            <person name="Gaertig J."/>
            <person name="Frankel J."/>
            <person name="Tsao C.-C."/>
            <person name="Gorovsky M.A."/>
            <person name="Keeling P.J."/>
            <person name="Waller R.F."/>
            <person name="Patron N.J."/>
            <person name="Cherry J.M."/>
            <person name="Stover N.A."/>
            <person name="Krieger C.J."/>
            <person name="del Toro C."/>
            <person name="Ryder H.F."/>
            <person name="Williamson S.C."/>
            <person name="Barbeau R.A."/>
            <person name="Hamilton E.P."/>
            <person name="Orias E."/>
        </authorList>
    </citation>
    <scope>NUCLEOTIDE SEQUENCE [LARGE SCALE GENOMIC DNA]</scope>
    <source>
        <strain evidence="7">SB210</strain>
    </source>
</reference>
<organism evidence="6 7">
    <name type="scientific">Tetrahymena thermophila (strain SB210)</name>
    <dbReference type="NCBI Taxonomy" id="312017"/>
    <lineage>
        <taxon>Eukaryota</taxon>
        <taxon>Sar</taxon>
        <taxon>Alveolata</taxon>
        <taxon>Ciliophora</taxon>
        <taxon>Intramacronucleata</taxon>
        <taxon>Oligohymenophorea</taxon>
        <taxon>Hymenostomatida</taxon>
        <taxon>Tetrahymenina</taxon>
        <taxon>Tetrahymenidae</taxon>
        <taxon>Tetrahymena</taxon>
    </lineage>
</organism>
<dbReference type="Gene3D" id="3.30.70.330">
    <property type="match status" value="1"/>
</dbReference>
<dbReference type="SMART" id="SM00361">
    <property type="entry name" value="RRM_1"/>
    <property type="match status" value="1"/>
</dbReference>
<feature type="domain" description="RRM" evidence="4">
    <location>
        <begin position="130"/>
        <end position="216"/>
    </location>
</feature>
<dbReference type="InterPro" id="IPR039780">
    <property type="entry name" value="Mot2"/>
</dbReference>
<dbReference type="InParanoid" id="I7MGT4"/>
<dbReference type="PROSITE" id="PS50102">
    <property type="entry name" value="RRM"/>
    <property type="match status" value="1"/>
</dbReference>
<dbReference type="InterPro" id="IPR012677">
    <property type="entry name" value="Nucleotide-bd_a/b_plait_sf"/>
</dbReference>
<evidence type="ECO:0000313" key="7">
    <source>
        <dbReference type="Proteomes" id="UP000009168"/>
    </source>
</evidence>
<gene>
    <name evidence="6" type="ORF">TTHERM_00502180</name>
</gene>
<dbReference type="PANTHER" id="PTHR12603:SF0">
    <property type="entry name" value="CCR4-NOT TRANSCRIPTION COMPLEX SUBUNIT 4"/>
    <property type="match status" value="1"/>
</dbReference>